<evidence type="ECO:0000256" key="1">
    <source>
        <dbReference type="SAM" id="MobiDB-lite"/>
    </source>
</evidence>
<dbReference type="AlphaFoldDB" id="A0AAD3T7X6"/>
<gene>
    <name evidence="2" type="ORF">Nepgr_026498</name>
</gene>
<accession>A0AAD3T7X6</accession>
<organism evidence="2 3">
    <name type="scientific">Nepenthes gracilis</name>
    <name type="common">Slender pitcher plant</name>
    <dbReference type="NCBI Taxonomy" id="150966"/>
    <lineage>
        <taxon>Eukaryota</taxon>
        <taxon>Viridiplantae</taxon>
        <taxon>Streptophyta</taxon>
        <taxon>Embryophyta</taxon>
        <taxon>Tracheophyta</taxon>
        <taxon>Spermatophyta</taxon>
        <taxon>Magnoliopsida</taxon>
        <taxon>eudicotyledons</taxon>
        <taxon>Gunneridae</taxon>
        <taxon>Pentapetalae</taxon>
        <taxon>Caryophyllales</taxon>
        <taxon>Nepenthaceae</taxon>
        <taxon>Nepenthes</taxon>
    </lineage>
</organism>
<proteinExistence type="predicted"/>
<evidence type="ECO:0000313" key="3">
    <source>
        <dbReference type="Proteomes" id="UP001279734"/>
    </source>
</evidence>
<comment type="caution">
    <text evidence="2">The sequence shown here is derived from an EMBL/GenBank/DDBJ whole genome shotgun (WGS) entry which is preliminary data.</text>
</comment>
<feature type="compositionally biased region" description="Basic and acidic residues" evidence="1">
    <location>
        <begin position="1"/>
        <end position="25"/>
    </location>
</feature>
<name>A0AAD3T7X6_NEPGR</name>
<protein>
    <submittedName>
        <fullName evidence="2">Uncharacterized protein</fullName>
    </submittedName>
</protein>
<sequence>MSKGEKGANKNEDELASSRRQKVEDSSVSVEFTGEVSGINAENAQAEGGVSAAPTSVAEVVEAEVGVVAEPSSEVPAGLPAVAVQADQGEAHDEEIEGAQDLCVAEEEEAAAPSIAVESTTVTPHAGVPLSEAEAESQAFVAEEWGVRIGPSWLSFSSYSSCIPR</sequence>
<evidence type="ECO:0000313" key="2">
    <source>
        <dbReference type="EMBL" id="GMH24655.1"/>
    </source>
</evidence>
<dbReference type="EMBL" id="BSYO01000028">
    <property type="protein sequence ID" value="GMH24655.1"/>
    <property type="molecule type" value="Genomic_DNA"/>
</dbReference>
<dbReference type="Proteomes" id="UP001279734">
    <property type="component" value="Unassembled WGS sequence"/>
</dbReference>
<feature type="region of interest" description="Disordered" evidence="1">
    <location>
        <begin position="1"/>
        <end position="30"/>
    </location>
</feature>
<reference evidence="2" key="1">
    <citation type="submission" date="2023-05" db="EMBL/GenBank/DDBJ databases">
        <title>Nepenthes gracilis genome sequencing.</title>
        <authorList>
            <person name="Fukushima K."/>
        </authorList>
    </citation>
    <scope>NUCLEOTIDE SEQUENCE</scope>
    <source>
        <strain evidence="2">SING2019-196</strain>
    </source>
</reference>
<keyword evidence="3" id="KW-1185">Reference proteome</keyword>